<name>A0A5B8XPN3_9DELT</name>
<dbReference type="PROSITE" id="PS51257">
    <property type="entry name" value="PROKAR_LIPOPROTEIN"/>
    <property type="match status" value="1"/>
</dbReference>
<gene>
    <name evidence="1" type="ORF">FRD01_09725</name>
</gene>
<keyword evidence="2" id="KW-1185">Reference proteome</keyword>
<reference evidence="1 2" key="1">
    <citation type="submission" date="2019-08" db="EMBL/GenBank/DDBJ databases">
        <authorList>
            <person name="Liang Q."/>
        </authorList>
    </citation>
    <scope>NUCLEOTIDE SEQUENCE [LARGE SCALE GENOMIC DNA]</scope>
    <source>
        <strain evidence="1 2">V1718</strain>
    </source>
</reference>
<organism evidence="1 2">
    <name type="scientific">Microvenator marinus</name>
    <dbReference type="NCBI Taxonomy" id="2600177"/>
    <lineage>
        <taxon>Bacteria</taxon>
        <taxon>Deltaproteobacteria</taxon>
        <taxon>Bradymonadales</taxon>
        <taxon>Microvenatoraceae</taxon>
        <taxon>Microvenator</taxon>
    </lineage>
</organism>
<dbReference type="RefSeq" id="WP_146959199.1">
    <property type="nucleotide sequence ID" value="NZ_CP042467.1"/>
</dbReference>
<proteinExistence type="predicted"/>
<dbReference type="KEGG" id="bbae:FRD01_09725"/>
<dbReference type="EMBL" id="CP042467">
    <property type="protein sequence ID" value="QED27514.1"/>
    <property type="molecule type" value="Genomic_DNA"/>
</dbReference>
<accession>A0A5B8XPN3</accession>
<evidence type="ECO:0000313" key="2">
    <source>
        <dbReference type="Proteomes" id="UP000321595"/>
    </source>
</evidence>
<evidence type="ECO:0000313" key="1">
    <source>
        <dbReference type="EMBL" id="QED27514.1"/>
    </source>
</evidence>
<dbReference type="Proteomes" id="UP000321595">
    <property type="component" value="Chromosome"/>
</dbReference>
<dbReference type="OrthoDB" id="5476155at2"/>
<sequence length="1092" mass="120322">MRRTCFLLALTILLSACQREYEFEREPTPVQTLGHELFIIWKKDAERAAVLADEKAAMLEANYGPFVDAVDTIVPESEYAAVDLFLQRLLTLVDEGILPALSRKLRVLMEEAAANQALLNALVTPTGPDAREFIELKSVPNLLGYATAYPRLPEMLSLVARVGLRNDGLNEDGVLTFEEPSALTDMTRVLVKTLREADLSGSDSAAVMVRDLALEADSKYMADEDISPVYVVLYDERGLPLAAKYGDSLSYPFVDNDSDGLADINAEGEFIFQNGGAGKIVPFSLQSAVEEPTTRDATGRAVAPGGPVFQYVDIHSTGLGFLIREFRGLSNEDTLYDLLNAFQAILGPKVVHTDEIGAYSGYALNQPLMDISYAAVHAVDTPVLPDVMEGIGALLEHRPDQVAGLILAITNVVRTIREYPGAEMDDDQTMIYDLLPYLKEIVDDPELWRDLMDELRDPINRKTGEALGTLLLYSDSDTVPTPGGPYDACFQACAAQHELGTLPRYSCIRNCPNTEIFSQPMDYTASETARGRSLLQKFLHLIWDTAGVPYTMDIEQALYDGEPLPALPPLLSLPGSGEAFLASIAGNLNLADYVPDTLWNSDLGVLLEYWGIDSGNVAALLSTLSPLFGAELEVMAKPHQITRLFNQQNLRWETERVVLDVADPKGRDRFVLAHHLAYGLFVGEAAGVIDTMVPLAKAFSDNQKEHVLAGIFTVLHDHYAADAALYQDVDGDPSPMKAANLRSYEPALRDILLAGELFEALNDFAIAVHEVELITGKPIRDDLGELLRHTLKEDGFANHRGENFIVLNDTRTVSNPSRLHFLAHAIGEAGDRINEVPESRERLIESLGNIVDVAVGAEKDSAGRPRFIRTGSPVLATHLTSYLGQEARERIDRGELSTWLRGDVVEFLEDLWTSRLLTSFVDLGADVLADPQDKVLIDDFVNYLFGTEVGRTNLLLAVHQLLVNSVNIDVWLPVAQFLANALDPDRVWNTEPFAQKPILTLGAELLDGTLKNDPQNTGIFMIHRALNETPGMPSPISVIAEIIAAYFSPAPMSAKLETPQDYQAFLLELAKYVEDDVHGIERLYELVSLRRR</sequence>
<protein>
    <submittedName>
        <fullName evidence="1">Uncharacterized protein</fullName>
    </submittedName>
</protein>
<dbReference type="AlphaFoldDB" id="A0A5B8XPN3"/>